<keyword evidence="1" id="KW-1133">Transmembrane helix</keyword>
<keyword evidence="1" id="KW-0472">Membrane</keyword>
<accession>A0A0F9RTE7</accession>
<gene>
    <name evidence="2" type="ORF">LCGC14_0556620</name>
</gene>
<sequence>MKGIYIFLITLVIGLFFIGMYFGWAIIDSHNICDAMNITGCRR</sequence>
<keyword evidence="1" id="KW-0812">Transmembrane</keyword>
<evidence type="ECO:0000313" key="2">
    <source>
        <dbReference type="EMBL" id="KKN58004.1"/>
    </source>
</evidence>
<comment type="caution">
    <text evidence="2">The sequence shown here is derived from an EMBL/GenBank/DDBJ whole genome shotgun (WGS) entry which is preliminary data.</text>
</comment>
<dbReference type="EMBL" id="LAZR01000780">
    <property type="protein sequence ID" value="KKN58004.1"/>
    <property type="molecule type" value="Genomic_DNA"/>
</dbReference>
<feature type="transmembrane region" description="Helical" evidence="1">
    <location>
        <begin position="6"/>
        <end position="27"/>
    </location>
</feature>
<evidence type="ECO:0000256" key="1">
    <source>
        <dbReference type="SAM" id="Phobius"/>
    </source>
</evidence>
<organism evidence="2">
    <name type="scientific">marine sediment metagenome</name>
    <dbReference type="NCBI Taxonomy" id="412755"/>
    <lineage>
        <taxon>unclassified sequences</taxon>
        <taxon>metagenomes</taxon>
        <taxon>ecological metagenomes</taxon>
    </lineage>
</organism>
<reference evidence="2" key="1">
    <citation type="journal article" date="2015" name="Nature">
        <title>Complex archaea that bridge the gap between prokaryotes and eukaryotes.</title>
        <authorList>
            <person name="Spang A."/>
            <person name="Saw J.H."/>
            <person name="Jorgensen S.L."/>
            <person name="Zaremba-Niedzwiedzka K."/>
            <person name="Martijn J."/>
            <person name="Lind A.E."/>
            <person name="van Eijk R."/>
            <person name="Schleper C."/>
            <person name="Guy L."/>
            <person name="Ettema T.J."/>
        </authorList>
    </citation>
    <scope>NUCLEOTIDE SEQUENCE</scope>
</reference>
<protein>
    <submittedName>
        <fullName evidence="2">Uncharacterized protein</fullName>
    </submittedName>
</protein>
<dbReference type="AlphaFoldDB" id="A0A0F9RTE7"/>
<proteinExistence type="predicted"/>
<name>A0A0F9RTE7_9ZZZZ</name>